<feature type="non-terminal residue" evidence="2">
    <location>
        <position position="75"/>
    </location>
</feature>
<dbReference type="Proteomes" id="UP000479000">
    <property type="component" value="Unassembled WGS sequence"/>
</dbReference>
<reference evidence="2 3" key="1">
    <citation type="submission" date="2020-02" db="EMBL/GenBank/DDBJ databases">
        <authorList>
            <person name="Ferguson B K."/>
        </authorList>
    </citation>
    <scope>NUCLEOTIDE SEQUENCE [LARGE SCALE GENOMIC DNA]</scope>
</reference>
<organism evidence="2 3">
    <name type="scientific">Nesidiocoris tenuis</name>
    <dbReference type="NCBI Taxonomy" id="355587"/>
    <lineage>
        <taxon>Eukaryota</taxon>
        <taxon>Metazoa</taxon>
        <taxon>Ecdysozoa</taxon>
        <taxon>Arthropoda</taxon>
        <taxon>Hexapoda</taxon>
        <taxon>Insecta</taxon>
        <taxon>Pterygota</taxon>
        <taxon>Neoptera</taxon>
        <taxon>Paraneoptera</taxon>
        <taxon>Hemiptera</taxon>
        <taxon>Heteroptera</taxon>
        <taxon>Panheteroptera</taxon>
        <taxon>Cimicomorpha</taxon>
        <taxon>Miridae</taxon>
        <taxon>Dicyphina</taxon>
        <taxon>Nesidiocoris</taxon>
    </lineage>
</organism>
<feature type="transmembrane region" description="Helical" evidence="1">
    <location>
        <begin position="58"/>
        <end position="74"/>
    </location>
</feature>
<keyword evidence="1" id="KW-0812">Transmembrane</keyword>
<dbReference type="EMBL" id="CADCXU010033930">
    <property type="protein sequence ID" value="CAB0019307.1"/>
    <property type="molecule type" value="Genomic_DNA"/>
</dbReference>
<evidence type="ECO:0000313" key="2">
    <source>
        <dbReference type="EMBL" id="CAB0019307.1"/>
    </source>
</evidence>
<feature type="transmembrane region" description="Helical" evidence="1">
    <location>
        <begin position="13"/>
        <end position="37"/>
    </location>
</feature>
<keyword evidence="1" id="KW-0472">Membrane</keyword>
<evidence type="ECO:0000313" key="3">
    <source>
        <dbReference type="Proteomes" id="UP000479000"/>
    </source>
</evidence>
<keyword evidence="3" id="KW-1185">Reference proteome</keyword>
<keyword evidence="1" id="KW-1133">Transmembrane helix</keyword>
<gene>
    <name evidence="2" type="ORF">NTEN_LOCUS23019</name>
</gene>
<accession>A0A6H5HN45</accession>
<proteinExistence type="predicted"/>
<sequence length="75" mass="8656">MEVLRVTWFLQEAAFTIFCGLLNLSASMYMAVDLDIFKKLRQSLKLCHQFTNLSEPMTWLRISMALILGILLMAD</sequence>
<evidence type="ECO:0000256" key="1">
    <source>
        <dbReference type="SAM" id="Phobius"/>
    </source>
</evidence>
<dbReference type="AlphaFoldDB" id="A0A6H5HN45"/>
<name>A0A6H5HN45_9HEMI</name>
<protein>
    <submittedName>
        <fullName evidence="2">Uncharacterized protein</fullName>
    </submittedName>
</protein>